<reference evidence="3" key="1">
    <citation type="submission" date="2022-11" db="EMBL/GenBank/DDBJ databases">
        <authorList>
            <person name="Morgan W.R."/>
            <person name="Tartar A."/>
        </authorList>
    </citation>
    <scope>NUCLEOTIDE SEQUENCE</scope>
    <source>
        <strain evidence="3">ARSEF 373</strain>
    </source>
</reference>
<evidence type="ECO:0000256" key="2">
    <source>
        <dbReference type="SAM" id="MobiDB-lite"/>
    </source>
</evidence>
<feature type="region of interest" description="Disordered" evidence="2">
    <location>
        <begin position="24"/>
        <end position="53"/>
    </location>
</feature>
<evidence type="ECO:0000313" key="3">
    <source>
        <dbReference type="EMBL" id="DBA05137.1"/>
    </source>
</evidence>
<protein>
    <submittedName>
        <fullName evidence="3">Uncharacterized protein</fullName>
    </submittedName>
</protein>
<reference evidence="3" key="2">
    <citation type="journal article" date="2023" name="Microbiol Resour">
        <title>Decontamination and Annotation of the Draft Genome Sequence of the Oomycete Lagenidium giganteum ARSEF 373.</title>
        <authorList>
            <person name="Morgan W.R."/>
            <person name="Tartar A."/>
        </authorList>
    </citation>
    <scope>NUCLEOTIDE SEQUENCE</scope>
    <source>
        <strain evidence="3">ARSEF 373</strain>
    </source>
</reference>
<organism evidence="3 4">
    <name type="scientific">Lagenidium giganteum</name>
    <dbReference type="NCBI Taxonomy" id="4803"/>
    <lineage>
        <taxon>Eukaryota</taxon>
        <taxon>Sar</taxon>
        <taxon>Stramenopiles</taxon>
        <taxon>Oomycota</taxon>
        <taxon>Peronosporomycetes</taxon>
        <taxon>Pythiales</taxon>
        <taxon>Pythiaceae</taxon>
    </lineage>
</organism>
<proteinExistence type="predicted"/>
<feature type="coiled-coil region" evidence="1">
    <location>
        <begin position="248"/>
        <end position="282"/>
    </location>
</feature>
<feature type="coiled-coil region" evidence="1">
    <location>
        <begin position="364"/>
        <end position="559"/>
    </location>
</feature>
<evidence type="ECO:0000256" key="1">
    <source>
        <dbReference type="SAM" id="Coils"/>
    </source>
</evidence>
<gene>
    <name evidence="3" type="ORF">N0F65_004987</name>
</gene>
<dbReference type="AlphaFoldDB" id="A0AAV2ZEU9"/>
<evidence type="ECO:0000313" key="4">
    <source>
        <dbReference type="Proteomes" id="UP001146120"/>
    </source>
</evidence>
<feature type="coiled-coil region" evidence="1">
    <location>
        <begin position="60"/>
        <end position="94"/>
    </location>
</feature>
<sequence>MNDSGGSGGGGAASVAAPLLPLKRKLDGNATNDEQARVAPPLRDRDRERVSADESLRISNEMLRTENRQLRRELAALEAANKALDEQNKQSAQRICDLEDDLALLYRQHKKETERLELAHEATRLNLLQQLEDATKKKNPAANAASSSSLMQETGVKNGEPSTAEVSEVMDMCMAWQQQLQTLSTQLQSKVAAIQEDEVKSVLCDLVEQVDLTSRQELLAAQLHDCDEQQQEMKQFVARLTQEWSDREAFEMAEKKVLEERIQKLEEELQQLRPVLQDKESLCLELQSTLDTVNAAQATTTTELAALQEQFKAITIEMSIKQTSFDALAKELNEMHVQKHEATAAWEAERTQLKLELQSSVQSQGGAEQQLIALQSELTSLREERATLSASLEKQYSVVKDHESTLAQLRRASESVEAKLQSVQAANEDLAQKLETEQAVSQELVRKLEIELAAKLEAVNKLKEEQISKEELVQKLAKEQTAKQELISNLEREKAAEVALLTSLEKEKAIEHELATALEKERSLKQDLALMLDKAQITVQELEFKLDKANASHEQVTTELQSERASSEEASRVHAKQMQELLKEQAASNEMADKYAKLTEAILMKQDAAQEIATKNAELLANESLLRTALAQAHQEKEALLQTHHVVPNAEWARLVKQRQLMESQLHEVEAAATKKIKMLEEHVEKLREQSHQDDSLLLSRNEIAQLVVERQAVEQFLKCYHEAAEQKCRDLMQRLAAVETQCSTYRASISESCSMLRMCSQVDSCDDSLRQTILDAISSLQPSC</sequence>
<keyword evidence="4" id="KW-1185">Reference proteome</keyword>
<dbReference type="Proteomes" id="UP001146120">
    <property type="component" value="Unassembled WGS sequence"/>
</dbReference>
<name>A0AAV2ZEU9_9STRA</name>
<comment type="caution">
    <text evidence="3">The sequence shown here is derived from an EMBL/GenBank/DDBJ whole genome shotgun (WGS) entry which is preliminary data.</text>
</comment>
<keyword evidence="1" id="KW-0175">Coiled coil</keyword>
<feature type="compositionally biased region" description="Basic and acidic residues" evidence="2">
    <location>
        <begin position="42"/>
        <end position="53"/>
    </location>
</feature>
<feature type="region of interest" description="Disordered" evidence="2">
    <location>
        <begin position="136"/>
        <end position="162"/>
    </location>
</feature>
<dbReference type="EMBL" id="DAKRPA010000002">
    <property type="protein sequence ID" value="DBA05137.1"/>
    <property type="molecule type" value="Genomic_DNA"/>
</dbReference>
<accession>A0AAV2ZEU9</accession>